<name>A0A164HA94_9NOCA</name>
<feature type="signal peptide" evidence="2">
    <location>
        <begin position="1"/>
        <end position="21"/>
    </location>
</feature>
<feature type="compositionally biased region" description="Low complexity" evidence="1">
    <location>
        <begin position="213"/>
        <end position="240"/>
    </location>
</feature>
<feature type="compositionally biased region" description="Pro residues" evidence="1">
    <location>
        <begin position="202"/>
        <end position="212"/>
    </location>
</feature>
<evidence type="ECO:0008006" key="7">
    <source>
        <dbReference type="Google" id="ProtNLM"/>
    </source>
</evidence>
<evidence type="ECO:0000313" key="6">
    <source>
        <dbReference type="Proteomes" id="UP000221961"/>
    </source>
</evidence>
<protein>
    <recommendedName>
        <fullName evidence="7">Lipoprotein</fullName>
    </recommendedName>
</protein>
<evidence type="ECO:0000256" key="1">
    <source>
        <dbReference type="SAM" id="MobiDB-lite"/>
    </source>
</evidence>
<evidence type="ECO:0000256" key="2">
    <source>
        <dbReference type="SAM" id="SignalP"/>
    </source>
</evidence>
<reference evidence="3 6" key="2">
    <citation type="submission" date="2017-10" db="EMBL/GenBank/DDBJ databases">
        <title>Comparative genomics between pathogenic Norcardia.</title>
        <authorList>
            <person name="Zeng L."/>
        </authorList>
    </citation>
    <scope>NUCLEOTIDE SEQUENCE [LARGE SCALE GENOMIC DNA]</scope>
    <source>
        <strain evidence="3 6">NC_YFY_NT001</strain>
    </source>
</reference>
<feature type="chain" id="PRO_5038212723" description="Lipoprotein" evidence="2">
    <location>
        <begin position="22"/>
        <end position="240"/>
    </location>
</feature>
<dbReference type="Proteomes" id="UP000221961">
    <property type="component" value="Chromosome"/>
</dbReference>
<evidence type="ECO:0000313" key="3">
    <source>
        <dbReference type="EMBL" id="ATL65123.1"/>
    </source>
</evidence>
<organism evidence="4 5">
    <name type="scientific">Nocardia terpenica</name>
    <dbReference type="NCBI Taxonomy" id="455432"/>
    <lineage>
        <taxon>Bacteria</taxon>
        <taxon>Bacillati</taxon>
        <taxon>Actinomycetota</taxon>
        <taxon>Actinomycetes</taxon>
        <taxon>Mycobacteriales</taxon>
        <taxon>Nocardiaceae</taxon>
        <taxon>Nocardia</taxon>
    </lineage>
</organism>
<accession>A0A164HA94</accession>
<evidence type="ECO:0000313" key="4">
    <source>
        <dbReference type="EMBL" id="KZM68335.1"/>
    </source>
</evidence>
<keyword evidence="2" id="KW-0732">Signal</keyword>
<dbReference type="KEGG" id="ntp:CRH09_01655"/>
<dbReference type="EMBL" id="CP023778">
    <property type="protein sequence ID" value="ATL65123.1"/>
    <property type="molecule type" value="Genomic_DNA"/>
</dbReference>
<dbReference type="EMBL" id="LWGR01000021">
    <property type="protein sequence ID" value="KZM68335.1"/>
    <property type="molecule type" value="Genomic_DNA"/>
</dbReference>
<reference evidence="4 5" key="1">
    <citation type="submission" date="2016-04" db="EMBL/GenBank/DDBJ databases">
        <authorList>
            <person name="Evans L.H."/>
            <person name="Alamgir A."/>
            <person name="Owens N."/>
            <person name="Weber N.D."/>
            <person name="Virtaneva K."/>
            <person name="Barbian K."/>
            <person name="Babar A."/>
            <person name="Rosenke K."/>
        </authorList>
    </citation>
    <scope>NUCLEOTIDE SEQUENCE [LARGE SCALE GENOMIC DNA]</scope>
    <source>
        <strain evidence="4 5">IFM 0406</strain>
    </source>
</reference>
<feature type="region of interest" description="Disordered" evidence="1">
    <location>
        <begin position="190"/>
        <end position="240"/>
    </location>
</feature>
<sequence>MNKKTIWHTVAATIASAAASAAVVACGPNPDTLDPGVHTTVMEPSWAFDPGDQRQLAGWADAIFVGTVADKSGTDTRMPTLPETQFRVTMIQALKGEPPDSVTVNQQGGYVAGKAELVLVDHDPLISAGKSYLFATRYLPEKNWYTIAPRIGDVELTPAELQAVESSLRNRNTAEPETIQRMRDSIANQIPLRDNRPSQAPATPPPTPPPVPSSSETPKQTPSSGTTATPSVSPSATPGR</sequence>
<dbReference type="AlphaFoldDB" id="A0A164HA94"/>
<dbReference type="PROSITE" id="PS51257">
    <property type="entry name" value="PROKAR_LIPOPROTEIN"/>
    <property type="match status" value="1"/>
</dbReference>
<gene>
    <name evidence="4" type="ORF">AWN90_10630</name>
    <name evidence="3" type="ORF">CRH09_01655</name>
</gene>
<evidence type="ECO:0000313" key="5">
    <source>
        <dbReference type="Proteomes" id="UP000076512"/>
    </source>
</evidence>
<dbReference type="Proteomes" id="UP000076512">
    <property type="component" value="Unassembled WGS sequence"/>
</dbReference>
<proteinExistence type="predicted"/>
<keyword evidence="5" id="KW-1185">Reference proteome</keyword>